<sequence length="163" mass="18268">MFKQLFFIAALIATATATSNRKPIAKDKKMEEQRRLKAPSPTVVQIGDDTLEVMGGMEPKQHWVNGKAGDKLDESKLMSFTIGGYPVRFRQLTDKSFQFKIFLPNDQNIVLKAVKDFMRVDEDAVTDKRPRKCSKKVISPKKMQQQVGCDKATSSASGVEVTL</sequence>
<organism evidence="2 3">
    <name type="scientific">Seminavis robusta</name>
    <dbReference type="NCBI Taxonomy" id="568900"/>
    <lineage>
        <taxon>Eukaryota</taxon>
        <taxon>Sar</taxon>
        <taxon>Stramenopiles</taxon>
        <taxon>Ochrophyta</taxon>
        <taxon>Bacillariophyta</taxon>
        <taxon>Bacillariophyceae</taxon>
        <taxon>Bacillariophycidae</taxon>
        <taxon>Naviculales</taxon>
        <taxon>Naviculaceae</taxon>
        <taxon>Seminavis</taxon>
    </lineage>
</organism>
<dbReference type="Proteomes" id="UP001153069">
    <property type="component" value="Unassembled WGS sequence"/>
</dbReference>
<feature type="signal peptide" evidence="1">
    <location>
        <begin position="1"/>
        <end position="17"/>
    </location>
</feature>
<name>A0A9N8ESL1_9STRA</name>
<reference evidence="2" key="1">
    <citation type="submission" date="2020-06" db="EMBL/GenBank/DDBJ databases">
        <authorList>
            <consortium name="Plant Systems Biology data submission"/>
        </authorList>
    </citation>
    <scope>NUCLEOTIDE SEQUENCE</scope>
    <source>
        <strain evidence="2">D6</strain>
    </source>
</reference>
<gene>
    <name evidence="2" type="ORF">SEMRO_1525_G279710.1</name>
</gene>
<keyword evidence="3" id="KW-1185">Reference proteome</keyword>
<evidence type="ECO:0000313" key="3">
    <source>
        <dbReference type="Proteomes" id="UP001153069"/>
    </source>
</evidence>
<dbReference type="EMBL" id="CAICTM010001523">
    <property type="protein sequence ID" value="CAB9524339.1"/>
    <property type="molecule type" value="Genomic_DNA"/>
</dbReference>
<dbReference type="OrthoDB" id="6236007at2759"/>
<feature type="chain" id="PRO_5040235592" evidence="1">
    <location>
        <begin position="18"/>
        <end position="163"/>
    </location>
</feature>
<dbReference type="AlphaFoldDB" id="A0A9N8ESL1"/>
<proteinExistence type="predicted"/>
<protein>
    <submittedName>
        <fullName evidence="2">Uncharacterized protein</fullName>
    </submittedName>
</protein>
<keyword evidence="1" id="KW-0732">Signal</keyword>
<comment type="caution">
    <text evidence="2">The sequence shown here is derived from an EMBL/GenBank/DDBJ whole genome shotgun (WGS) entry which is preliminary data.</text>
</comment>
<evidence type="ECO:0000256" key="1">
    <source>
        <dbReference type="SAM" id="SignalP"/>
    </source>
</evidence>
<accession>A0A9N8ESL1</accession>
<evidence type="ECO:0000313" key="2">
    <source>
        <dbReference type="EMBL" id="CAB9524339.1"/>
    </source>
</evidence>